<keyword evidence="3" id="KW-0001">2Fe-2S</keyword>
<evidence type="ECO:0000313" key="14">
    <source>
        <dbReference type="Proteomes" id="UP000326041"/>
    </source>
</evidence>
<evidence type="ECO:0000256" key="4">
    <source>
        <dbReference type="ARBA" id="ARBA00022723"/>
    </source>
</evidence>
<feature type="chain" id="PRO_5045580119" description="Cytochrome bc1 complex Rieske iron-sulfur subunit" evidence="11">
    <location>
        <begin position="28"/>
        <end position="171"/>
    </location>
</feature>
<reference evidence="13 14" key="1">
    <citation type="submission" date="2017-09" db="EMBL/GenBank/DDBJ databases">
        <authorList>
            <person name="Lee N."/>
            <person name="Cho B.-K."/>
        </authorList>
    </citation>
    <scope>NUCLEOTIDE SEQUENCE [LARGE SCALE GENOMIC DNA]</scope>
    <source>
        <strain evidence="13 14">ATCC 13879</strain>
    </source>
</reference>
<dbReference type="RefSeq" id="WP_055605818.1">
    <property type="nucleotide sequence ID" value="NZ_CP023697.1"/>
</dbReference>
<feature type="compositionally biased region" description="Gly residues" evidence="10">
    <location>
        <begin position="35"/>
        <end position="45"/>
    </location>
</feature>
<evidence type="ECO:0000256" key="10">
    <source>
        <dbReference type="SAM" id="MobiDB-lite"/>
    </source>
</evidence>
<evidence type="ECO:0000256" key="6">
    <source>
        <dbReference type="ARBA" id="ARBA00023014"/>
    </source>
</evidence>
<protein>
    <recommendedName>
        <fullName evidence="2">Cytochrome bc1 complex Rieske iron-sulfur subunit</fullName>
    </recommendedName>
    <alternativeName>
        <fullName evidence="8">Cytochrome bc1 reductase complex subunit QcrA</fullName>
    </alternativeName>
</protein>
<dbReference type="SUPFAM" id="SSF50022">
    <property type="entry name" value="ISP domain"/>
    <property type="match status" value="1"/>
</dbReference>
<dbReference type="Gene3D" id="2.102.10.10">
    <property type="entry name" value="Rieske [2Fe-2S] iron-sulphur domain"/>
    <property type="match status" value="1"/>
</dbReference>
<sequence>MTGTTPCTSPRATRRAALLAAGAAALAAGCGGNGGGGAGAGGDAAGDGSSPGTPSGTPSRTPSGTPSDTAAPDGPAGRELATTDDIPVGGGVVFREEKVVVTQPEQGDFKAFSAICTHQSCLVASVSDGTVDCACHGSRFRITDGSVERGPATRALPAERITVEGNSIRLT</sequence>
<evidence type="ECO:0000256" key="2">
    <source>
        <dbReference type="ARBA" id="ARBA00015816"/>
    </source>
</evidence>
<feature type="compositionally biased region" description="Low complexity" evidence="10">
    <location>
        <begin position="46"/>
        <end position="69"/>
    </location>
</feature>
<keyword evidence="11" id="KW-0732">Signal</keyword>
<keyword evidence="7" id="KW-1015">Disulfide bond</keyword>
<dbReference type="PROSITE" id="PS51318">
    <property type="entry name" value="TAT"/>
    <property type="match status" value="1"/>
</dbReference>
<comment type="cofactor">
    <cofactor evidence="9">
        <name>[2Fe-2S] cluster</name>
        <dbReference type="ChEBI" id="CHEBI:190135"/>
    </cofactor>
</comment>
<feature type="signal peptide" evidence="11">
    <location>
        <begin position="1"/>
        <end position="27"/>
    </location>
</feature>
<dbReference type="PROSITE" id="PS51296">
    <property type="entry name" value="RIESKE"/>
    <property type="match status" value="1"/>
</dbReference>
<proteinExistence type="predicted"/>
<dbReference type="PRINTS" id="PR00162">
    <property type="entry name" value="RIESKE"/>
</dbReference>
<evidence type="ECO:0000256" key="1">
    <source>
        <dbReference type="ARBA" id="ARBA00002494"/>
    </source>
</evidence>
<dbReference type="Pfam" id="PF00355">
    <property type="entry name" value="Rieske"/>
    <property type="match status" value="1"/>
</dbReference>
<keyword evidence="14" id="KW-1185">Reference proteome</keyword>
<keyword evidence="5" id="KW-0408">Iron</keyword>
<dbReference type="CDD" id="cd03467">
    <property type="entry name" value="Rieske"/>
    <property type="match status" value="1"/>
</dbReference>
<dbReference type="InterPro" id="IPR017941">
    <property type="entry name" value="Rieske_2Fe-2S"/>
</dbReference>
<evidence type="ECO:0000259" key="12">
    <source>
        <dbReference type="PROSITE" id="PS51296"/>
    </source>
</evidence>
<dbReference type="GeneID" id="95534476"/>
<organism evidence="13 14">
    <name type="scientific">Streptomyces prasinus</name>
    <dbReference type="NCBI Taxonomy" id="67345"/>
    <lineage>
        <taxon>Bacteria</taxon>
        <taxon>Bacillati</taxon>
        <taxon>Actinomycetota</taxon>
        <taxon>Actinomycetes</taxon>
        <taxon>Kitasatosporales</taxon>
        <taxon>Streptomycetaceae</taxon>
        <taxon>Streptomyces</taxon>
    </lineage>
</organism>
<accession>A0ABX6AT31</accession>
<name>A0ABX6AT31_9ACTN</name>
<dbReference type="InterPro" id="IPR014349">
    <property type="entry name" value="Rieske_Fe-S_prot"/>
</dbReference>
<dbReference type="Proteomes" id="UP000326041">
    <property type="component" value="Chromosome"/>
</dbReference>
<evidence type="ECO:0000256" key="9">
    <source>
        <dbReference type="ARBA" id="ARBA00034078"/>
    </source>
</evidence>
<evidence type="ECO:0000256" key="11">
    <source>
        <dbReference type="SAM" id="SignalP"/>
    </source>
</evidence>
<evidence type="ECO:0000256" key="8">
    <source>
        <dbReference type="ARBA" id="ARBA00029586"/>
    </source>
</evidence>
<evidence type="ECO:0000256" key="3">
    <source>
        <dbReference type="ARBA" id="ARBA00022714"/>
    </source>
</evidence>
<feature type="domain" description="Rieske" evidence="12">
    <location>
        <begin position="78"/>
        <end position="170"/>
    </location>
</feature>
<dbReference type="EMBL" id="CP023697">
    <property type="protein sequence ID" value="QEV05614.1"/>
    <property type="molecule type" value="Genomic_DNA"/>
</dbReference>
<feature type="region of interest" description="Disordered" evidence="10">
    <location>
        <begin position="35"/>
        <end position="89"/>
    </location>
</feature>
<dbReference type="InterPro" id="IPR006311">
    <property type="entry name" value="TAT_signal"/>
</dbReference>
<dbReference type="InterPro" id="IPR036922">
    <property type="entry name" value="Rieske_2Fe-2S_sf"/>
</dbReference>
<evidence type="ECO:0000256" key="7">
    <source>
        <dbReference type="ARBA" id="ARBA00023157"/>
    </source>
</evidence>
<comment type="function">
    <text evidence="1">Iron-sulfur subunit of the cytochrome bc1 complex, an essential component of the respiratory electron transport chain required for ATP synthesis. The bc1 complex catalyzes the oxidation of menaquinol and the reduction of cytochrome c in the respiratory chain. The bc1 complex operates through a Q-cycle mechanism that couples electron transfer to generation of the proton gradient that drives ATP synthesis.</text>
</comment>
<dbReference type="InterPro" id="IPR005805">
    <property type="entry name" value="Rieske_Fe-S_prot_C"/>
</dbReference>
<dbReference type="PANTHER" id="PTHR10134">
    <property type="entry name" value="CYTOCHROME B-C1 COMPLEX SUBUNIT RIESKE, MITOCHONDRIAL"/>
    <property type="match status" value="1"/>
</dbReference>
<gene>
    <name evidence="13" type="ORF">CP972_07845</name>
</gene>
<evidence type="ECO:0000313" key="13">
    <source>
        <dbReference type="EMBL" id="QEV05614.1"/>
    </source>
</evidence>
<evidence type="ECO:0000256" key="5">
    <source>
        <dbReference type="ARBA" id="ARBA00023004"/>
    </source>
</evidence>
<keyword evidence="4" id="KW-0479">Metal-binding</keyword>
<keyword evidence="6" id="KW-0411">Iron-sulfur</keyword>